<dbReference type="PRINTS" id="PR00455">
    <property type="entry name" value="HTHTETR"/>
</dbReference>
<sequence>MADPASTRDRLIDAFEQVLIAHGSRAATLDAVAAAAGVSKGGLLYHFKNKAALEAGQRERLARLGAADIAAMREAPNGAADYYLVESTSSGGALDRALIAAARLAEDAGEHESVLEDLRAAWYEALLAELGDPALAHVIQLVGDGMYYNAVAGTRDEGALEHAREILARLRG</sequence>
<evidence type="ECO:0000256" key="4">
    <source>
        <dbReference type="PROSITE-ProRule" id="PRU00335"/>
    </source>
</evidence>
<evidence type="ECO:0000256" key="2">
    <source>
        <dbReference type="ARBA" id="ARBA00023125"/>
    </source>
</evidence>
<dbReference type="PANTHER" id="PTHR30055:SF234">
    <property type="entry name" value="HTH-TYPE TRANSCRIPTIONAL REGULATOR BETI"/>
    <property type="match status" value="1"/>
</dbReference>
<dbReference type="PANTHER" id="PTHR30055">
    <property type="entry name" value="HTH-TYPE TRANSCRIPTIONAL REGULATOR RUTR"/>
    <property type="match status" value="1"/>
</dbReference>
<organism evidence="6 7">
    <name type="scientific">Cellulomonas denverensis</name>
    <dbReference type="NCBI Taxonomy" id="264297"/>
    <lineage>
        <taxon>Bacteria</taxon>
        <taxon>Bacillati</taxon>
        <taxon>Actinomycetota</taxon>
        <taxon>Actinomycetes</taxon>
        <taxon>Micrococcales</taxon>
        <taxon>Cellulomonadaceae</taxon>
        <taxon>Cellulomonas</taxon>
    </lineage>
</organism>
<dbReference type="GO" id="GO:0000976">
    <property type="term" value="F:transcription cis-regulatory region binding"/>
    <property type="evidence" value="ECO:0007669"/>
    <property type="project" value="TreeGrafter"/>
</dbReference>
<keyword evidence="1" id="KW-0805">Transcription regulation</keyword>
<evidence type="ECO:0000256" key="1">
    <source>
        <dbReference type="ARBA" id="ARBA00023015"/>
    </source>
</evidence>
<dbReference type="Pfam" id="PF00440">
    <property type="entry name" value="TetR_N"/>
    <property type="match status" value="1"/>
</dbReference>
<dbReference type="InterPro" id="IPR001647">
    <property type="entry name" value="HTH_TetR"/>
</dbReference>
<evidence type="ECO:0000313" key="7">
    <source>
        <dbReference type="Proteomes" id="UP000581206"/>
    </source>
</evidence>
<reference evidence="6 7" key="1">
    <citation type="submission" date="2020-04" db="EMBL/GenBank/DDBJ databases">
        <title>MicrobeNet Type strains.</title>
        <authorList>
            <person name="Nicholson A.C."/>
        </authorList>
    </citation>
    <scope>NUCLEOTIDE SEQUENCE [LARGE SCALE GENOMIC DNA]</scope>
    <source>
        <strain evidence="6 7">ATCC BAA-788</strain>
    </source>
</reference>
<evidence type="ECO:0000259" key="5">
    <source>
        <dbReference type="PROSITE" id="PS50977"/>
    </source>
</evidence>
<dbReference type="Proteomes" id="UP000581206">
    <property type="component" value="Unassembled WGS sequence"/>
</dbReference>
<dbReference type="AlphaFoldDB" id="A0A7X6KW96"/>
<dbReference type="EMBL" id="JAAXOX010000006">
    <property type="protein sequence ID" value="NKY23429.1"/>
    <property type="molecule type" value="Genomic_DNA"/>
</dbReference>
<dbReference type="Gene3D" id="1.10.357.10">
    <property type="entry name" value="Tetracycline Repressor, domain 2"/>
    <property type="match status" value="1"/>
</dbReference>
<dbReference type="GO" id="GO:0003700">
    <property type="term" value="F:DNA-binding transcription factor activity"/>
    <property type="evidence" value="ECO:0007669"/>
    <property type="project" value="TreeGrafter"/>
</dbReference>
<gene>
    <name evidence="6" type="ORF">HGA03_12225</name>
</gene>
<evidence type="ECO:0000313" key="6">
    <source>
        <dbReference type="EMBL" id="NKY23429.1"/>
    </source>
</evidence>
<dbReference type="SUPFAM" id="SSF46689">
    <property type="entry name" value="Homeodomain-like"/>
    <property type="match status" value="1"/>
</dbReference>
<dbReference type="PROSITE" id="PS50977">
    <property type="entry name" value="HTH_TETR_2"/>
    <property type="match status" value="1"/>
</dbReference>
<keyword evidence="3" id="KW-0804">Transcription</keyword>
<protein>
    <submittedName>
        <fullName evidence="6">TetR family transcriptional regulator</fullName>
    </submittedName>
</protein>
<name>A0A7X6KW96_9CELL</name>
<feature type="domain" description="HTH tetR-type" evidence="5">
    <location>
        <begin position="5"/>
        <end position="65"/>
    </location>
</feature>
<dbReference type="RefSeq" id="WP_168630563.1">
    <property type="nucleotide sequence ID" value="NZ_BONL01000006.1"/>
</dbReference>
<keyword evidence="7" id="KW-1185">Reference proteome</keyword>
<dbReference type="InterPro" id="IPR050109">
    <property type="entry name" value="HTH-type_TetR-like_transc_reg"/>
</dbReference>
<accession>A0A7X6KW96</accession>
<evidence type="ECO:0000256" key="3">
    <source>
        <dbReference type="ARBA" id="ARBA00023163"/>
    </source>
</evidence>
<feature type="DNA-binding region" description="H-T-H motif" evidence="4">
    <location>
        <begin position="28"/>
        <end position="47"/>
    </location>
</feature>
<keyword evidence="2 4" id="KW-0238">DNA-binding</keyword>
<comment type="caution">
    <text evidence="6">The sequence shown here is derived from an EMBL/GenBank/DDBJ whole genome shotgun (WGS) entry which is preliminary data.</text>
</comment>
<proteinExistence type="predicted"/>
<dbReference type="InterPro" id="IPR009057">
    <property type="entry name" value="Homeodomain-like_sf"/>
</dbReference>